<dbReference type="SUPFAM" id="SSF53335">
    <property type="entry name" value="S-adenosyl-L-methionine-dependent methyltransferases"/>
    <property type="match status" value="1"/>
</dbReference>
<comment type="caution">
    <text evidence="1">The sequence shown here is derived from an EMBL/GenBank/DDBJ whole genome shotgun (WGS) entry which is preliminary data.</text>
</comment>
<dbReference type="InterPro" id="IPR029063">
    <property type="entry name" value="SAM-dependent_MTases_sf"/>
</dbReference>
<protein>
    <recommendedName>
        <fullName evidence="3">Methyltransferase domain-containing protein</fullName>
    </recommendedName>
</protein>
<name>A0A842I023_9SPHN</name>
<dbReference type="CDD" id="cd02440">
    <property type="entry name" value="AdoMet_MTases"/>
    <property type="match status" value="1"/>
</dbReference>
<accession>A0A842I023</accession>
<proteinExistence type="predicted"/>
<evidence type="ECO:0008006" key="3">
    <source>
        <dbReference type="Google" id="ProtNLM"/>
    </source>
</evidence>
<organism evidence="1 2">
    <name type="scientific">Parasphingopyxis marina</name>
    <dbReference type="NCBI Taxonomy" id="2761622"/>
    <lineage>
        <taxon>Bacteria</taxon>
        <taxon>Pseudomonadati</taxon>
        <taxon>Pseudomonadota</taxon>
        <taxon>Alphaproteobacteria</taxon>
        <taxon>Sphingomonadales</taxon>
        <taxon>Sphingomonadaceae</taxon>
        <taxon>Parasphingopyxis</taxon>
    </lineage>
</organism>
<dbReference type="EMBL" id="JACJVJ010000001">
    <property type="protein sequence ID" value="MBC2777530.1"/>
    <property type="molecule type" value="Genomic_DNA"/>
</dbReference>
<keyword evidence="2" id="KW-1185">Reference proteome</keyword>
<dbReference type="AlphaFoldDB" id="A0A842I023"/>
<evidence type="ECO:0000313" key="1">
    <source>
        <dbReference type="EMBL" id="MBC2777530.1"/>
    </source>
</evidence>
<reference evidence="1 2" key="1">
    <citation type="submission" date="2020-08" db="EMBL/GenBank/DDBJ databases">
        <title>Draft genome sequence of Parasphingopyxis sp. GrpM-11.</title>
        <authorList>
            <person name="Oh J."/>
            <person name="Roh D.-H."/>
        </authorList>
    </citation>
    <scope>NUCLEOTIDE SEQUENCE [LARGE SCALE GENOMIC DNA]</scope>
    <source>
        <strain evidence="1 2">GrpM-11</strain>
    </source>
</reference>
<dbReference type="Gene3D" id="3.40.50.150">
    <property type="entry name" value="Vaccinia Virus protein VP39"/>
    <property type="match status" value="1"/>
</dbReference>
<gene>
    <name evidence="1" type="ORF">H6P80_07835</name>
</gene>
<dbReference type="RefSeq" id="WP_185800732.1">
    <property type="nucleotide sequence ID" value="NZ_JACJVJ010000001.1"/>
</dbReference>
<sequence length="296" mass="33331">MALVKRVKKALGLGPKPVRRPDADGVTYRPLRPLKERLKGWRAVVTNERQRAIYDRVAQSVDPAGYAALQQKYREEIEQADELAVTKYVDLAPWFMIHSRIALLLDIDTRPPGSILDIGAGGGQFLAIAKAHGHKVLAFDKADPAVYADLIALFGIPRIEGGVKLGEPLPDELGRHDMVVVNGQVFDVFPGDRSRRWDVPEWASFIEYLCDTRLTYPGTLFIGLNMSAGPTGTEDFLWPLVDLAERHGAAVDRKRATMRFDLEKPLRFEEIEHRPWAELRRRPTRQAARKIAKPTP</sequence>
<dbReference type="Proteomes" id="UP000564378">
    <property type="component" value="Unassembled WGS sequence"/>
</dbReference>
<evidence type="ECO:0000313" key="2">
    <source>
        <dbReference type="Proteomes" id="UP000564378"/>
    </source>
</evidence>